<dbReference type="EMBL" id="LR796283">
    <property type="protein sequence ID" value="CAB4134263.1"/>
    <property type="molecule type" value="Genomic_DNA"/>
</dbReference>
<gene>
    <name evidence="3" type="ORF">UFOVP269_29</name>
    <name evidence="2" type="ORF">UFOVP98_41</name>
</gene>
<evidence type="ECO:0000313" key="3">
    <source>
        <dbReference type="EMBL" id="CAB4134263.1"/>
    </source>
</evidence>
<dbReference type="EMBL" id="LR796217">
    <property type="protein sequence ID" value="CAB4127798.1"/>
    <property type="molecule type" value="Genomic_DNA"/>
</dbReference>
<accession>A0A6J5LLL7</accession>
<feature type="region of interest" description="Disordered" evidence="1">
    <location>
        <begin position="1"/>
        <end position="23"/>
    </location>
</feature>
<protein>
    <submittedName>
        <fullName evidence="3">Uncharacterized protein</fullName>
    </submittedName>
</protein>
<organism evidence="3">
    <name type="scientific">uncultured Caudovirales phage</name>
    <dbReference type="NCBI Taxonomy" id="2100421"/>
    <lineage>
        <taxon>Viruses</taxon>
        <taxon>Duplodnaviria</taxon>
        <taxon>Heunggongvirae</taxon>
        <taxon>Uroviricota</taxon>
        <taxon>Caudoviricetes</taxon>
        <taxon>Peduoviridae</taxon>
        <taxon>Maltschvirus</taxon>
        <taxon>Maltschvirus maltsch</taxon>
    </lineage>
</organism>
<name>A0A6J5LLL7_9CAUD</name>
<evidence type="ECO:0000256" key="1">
    <source>
        <dbReference type="SAM" id="MobiDB-lite"/>
    </source>
</evidence>
<sequence>MLKRTERIKNNSPQHHRPLFSGSKETLEQLLIRLGVQKVTSRPCTPEKTNLK</sequence>
<reference evidence="3" key="1">
    <citation type="submission" date="2020-04" db="EMBL/GenBank/DDBJ databases">
        <authorList>
            <person name="Chiriac C."/>
            <person name="Salcher M."/>
            <person name="Ghai R."/>
            <person name="Kavagutti S V."/>
        </authorList>
    </citation>
    <scope>NUCLEOTIDE SEQUENCE</scope>
</reference>
<proteinExistence type="predicted"/>
<evidence type="ECO:0000313" key="2">
    <source>
        <dbReference type="EMBL" id="CAB4127798.1"/>
    </source>
</evidence>